<name>A0A3B0KXZ9_DROGU</name>
<evidence type="ECO:0000256" key="1">
    <source>
        <dbReference type="SAM" id="MobiDB-lite"/>
    </source>
</evidence>
<feature type="compositionally biased region" description="Low complexity" evidence="1">
    <location>
        <begin position="60"/>
        <end position="88"/>
    </location>
</feature>
<feature type="compositionally biased region" description="Basic residues" evidence="1">
    <location>
        <begin position="1"/>
        <end position="10"/>
    </location>
</feature>
<sequence length="241" mass="25303">ILPANKKSKKYAPQVPPTKPQPLQQSLQQQQHSHTASQSQYPISKTYNVVSILKTSTPSTHQSALLTHQQQQSHHLQHTQPQQQQQQSYANVVNRPMAGAGPGPAGSQQSTVLCNGANIMTVNSCPLNPGELKSTAIYNISSHRALPGGSLDGNLRFMSVPDMNKNGNCVGSATVAASNNSPAGVGNGSSTGSTIGVAIGAATAGTYMHENNLVGVGVGVSCIDTNRKFDFKNNSYQTAAE</sequence>
<dbReference type="Proteomes" id="UP000268350">
    <property type="component" value="Unassembled WGS sequence"/>
</dbReference>
<organism evidence="2 3">
    <name type="scientific">Drosophila guanche</name>
    <name type="common">Fruit fly</name>
    <dbReference type="NCBI Taxonomy" id="7266"/>
    <lineage>
        <taxon>Eukaryota</taxon>
        <taxon>Metazoa</taxon>
        <taxon>Ecdysozoa</taxon>
        <taxon>Arthropoda</taxon>
        <taxon>Hexapoda</taxon>
        <taxon>Insecta</taxon>
        <taxon>Pterygota</taxon>
        <taxon>Neoptera</taxon>
        <taxon>Endopterygota</taxon>
        <taxon>Diptera</taxon>
        <taxon>Brachycera</taxon>
        <taxon>Muscomorpha</taxon>
        <taxon>Ephydroidea</taxon>
        <taxon>Drosophilidae</taxon>
        <taxon>Drosophila</taxon>
        <taxon>Sophophora</taxon>
    </lineage>
</organism>
<dbReference type="OrthoDB" id="514777at2759"/>
<protein>
    <submittedName>
        <fullName evidence="2">Uncharacterized protein</fullName>
    </submittedName>
</protein>
<feature type="region of interest" description="Disordered" evidence="1">
    <location>
        <begin position="1"/>
        <end position="41"/>
    </location>
</feature>
<reference evidence="3" key="1">
    <citation type="submission" date="2018-01" db="EMBL/GenBank/DDBJ databases">
        <authorList>
            <person name="Alioto T."/>
            <person name="Alioto T."/>
        </authorList>
    </citation>
    <scope>NUCLEOTIDE SEQUENCE [LARGE SCALE GENOMIC DNA]</scope>
</reference>
<dbReference type="AlphaFoldDB" id="A0A3B0KXZ9"/>
<gene>
    <name evidence="2" type="ORF">DGUA_6G019138</name>
</gene>
<proteinExistence type="predicted"/>
<feature type="non-terminal residue" evidence="2">
    <location>
        <position position="1"/>
    </location>
</feature>
<evidence type="ECO:0000313" key="3">
    <source>
        <dbReference type="Proteomes" id="UP000268350"/>
    </source>
</evidence>
<feature type="compositionally biased region" description="Low complexity" evidence="1">
    <location>
        <begin position="21"/>
        <end position="40"/>
    </location>
</feature>
<accession>A0A3B0KXZ9</accession>
<keyword evidence="3" id="KW-1185">Reference proteome</keyword>
<feature type="region of interest" description="Disordered" evidence="1">
    <location>
        <begin position="60"/>
        <end position="89"/>
    </location>
</feature>
<evidence type="ECO:0000313" key="2">
    <source>
        <dbReference type="EMBL" id="SPP88958.1"/>
    </source>
</evidence>
<dbReference type="STRING" id="7266.A0A3B0KXZ9"/>
<dbReference type="EMBL" id="OUUW01000017">
    <property type="protein sequence ID" value="SPP88958.1"/>
    <property type="molecule type" value="Genomic_DNA"/>
</dbReference>
<feature type="non-terminal residue" evidence="2">
    <location>
        <position position="241"/>
    </location>
</feature>